<sequence length="100" mass="10973">MKMSGNQIIRTFASADIDFRCSSTDQITVGIERIQKARLIRAGIRLDSSQCLFVNEKRCFDGAIVSPKTHGAPGLVIRTTVIWKINHVIETGQIAGSCPL</sequence>
<comment type="caution">
    <text evidence="1">The sequence shown here is derived from an EMBL/GenBank/DDBJ whole genome shotgun (WGS) entry which is preliminary data.</text>
</comment>
<gene>
    <name evidence="1" type="ORF">GALL_437830</name>
</gene>
<dbReference type="AlphaFoldDB" id="A0A1J5Q3T5"/>
<accession>A0A1J5Q3T5</accession>
<proteinExistence type="predicted"/>
<organism evidence="1">
    <name type="scientific">mine drainage metagenome</name>
    <dbReference type="NCBI Taxonomy" id="410659"/>
    <lineage>
        <taxon>unclassified sequences</taxon>
        <taxon>metagenomes</taxon>
        <taxon>ecological metagenomes</taxon>
    </lineage>
</organism>
<protein>
    <submittedName>
        <fullName evidence="1">Uncharacterized protein</fullName>
    </submittedName>
</protein>
<reference evidence="1" key="1">
    <citation type="submission" date="2016-10" db="EMBL/GenBank/DDBJ databases">
        <title>Sequence of Gallionella enrichment culture.</title>
        <authorList>
            <person name="Poehlein A."/>
            <person name="Muehling M."/>
            <person name="Daniel R."/>
        </authorList>
    </citation>
    <scope>NUCLEOTIDE SEQUENCE</scope>
</reference>
<name>A0A1J5Q3T5_9ZZZZ</name>
<evidence type="ECO:0000313" key="1">
    <source>
        <dbReference type="EMBL" id="OIQ74564.1"/>
    </source>
</evidence>
<dbReference type="EMBL" id="MLJW01002464">
    <property type="protein sequence ID" value="OIQ74564.1"/>
    <property type="molecule type" value="Genomic_DNA"/>
</dbReference>